<feature type="non-terminal residue" evidence="1">
    <location>
        <position position="68"/>
    </location>
</feature>
<evidence type="ECO:0000313" key="1">
    <source>
        <dbReference type="EMBL" id="TFK33513.1"/>
    </source>
</evidence>
<dbReference type="PANTHER" id="PTHR37475">
    <property type="entry name" value="ZYGOTE-SPECIFIC CLASS V COPY B GENE PROTEIN"/>
    <property type="match status" value="1"/>
</dbReference>
<dbReference type="Proteomes" id="UP000308652">
    <property type="component" value="Unassembled WGS sequence"/>
</dbReference>
<dbReference type="AlphaFoldDB" id="A0A5C3LMK0"/>
<dbReference type="PANTHER" id="PTHR37475:SF1">
    <property type="entry name" value="ZYGOTE-SPECIFIC PROTEIN"/>
    <property type="match status" value="1"/>
</dbReference>
<organism evidence="1 2">
    <name type="scientific">Crucibulum laeve</name>
    <dbReference type="NCBI Taxonomy" id="68775"/>
    <lineage>
        <taxon>Eukaryota</taxon>
        <taxon>Fungi</taxon>
        <taxon>Dikarya</taxon>
        <taxon>Basidiomycota</taxon>
        <taxon>Agaricomycotina</taxon>
        <taxon>Agaricomycetes</taxon>
        <taxon>Agaricomycetidae</taxon>
        <taxon>Agaricales</taxon>
        <taxon>Agaricineae</taxon>
        <taxon>Nidulariaceae</taxon>
        <taxon>Crucibulum</taxon>
    </lineage>
</organism>
<reference evidence="1 2" key="1">
    <citation type="journal article" date="2019" name="Nat. Ecol. Evol.">
        <title>Megaphylogeny resolves global patterns of mushroom evolution.</title>
        <authorList>
            <person name="Varga T."/>
            <person name="Krizsan K."/>
            <person name="Foldi C."/>
            <person name="Dima B."/>
            <person name="Sanchez-Garcia M."/>
            <person name="Sanchez-Ramirez S."/>
            <person name="Szollosi G.J."/>
            <person name="Szarkandi J.G."/>
            <person name="Papp V."/>
            <person name="Albert L."/>
            <person name="Andreopoulos W."/>
            <person name="Angelini C."/>
            <person name="Antonin V."/>
            <person name="Barry K.W."/>
            <person name="Bougher N.L."/>
            <person name="Buchanan P."/>
            <person name="Buyck B."/>
            <person name="Bense V."/>
            <person name="Catcheside P."/>
            <person name="Chovatia M."/>
            <person name="Cooper J."/>
            <person name="Damon W."/>
            <person name="Desjardin D."/>
            <person name="Finy P."/>
            <person name="Geml J."/>
            <person name="Haridas S."/>
            <person name="Hughes K."/>
            <person name="Justo A."/>
            <person name="Karasinski D."/>
            <person name="Kautmanova I."/>
            <person name="Kiss B."/>
            <person name="Kocsube S."/>
            <person name="Kotiranta H."/>
            <person name="LaButti K.M."/>
            <person name="Lechner B.E."/>
            <person name="Liimatainen K."/>
            <person name="Lipzen A."/>
            <person name="Lukacs Z."/>
            <person name="Mihaltcheva S."/>
            <person name="Morgado L.N."/>
            <person name="Niskanen T."/>
            <person name="Noordeloos M.E."/>
            <person name="Ohm R.A."/>
            <person name="Ortiz-Santana B."/>
            <person name="Ovrebo C."/>
            <person name="Racz N."/>
            <person name="Riley R."/>
            <person name="Savchenko A."/>
            <person name="Shiryaev A."/>
            <person name="Soop K."/>
            <person name="Spirin V."/>
            <person name="Szebenyi C."/>
            <person name="Tomsovsky M."/>
            <person name="Tulloss R.E."/>
            <person name="Uehling J."/>
            <person name="Grigoriev I.V."/>
            <person name="Vagvolgyi C."/>
            <person name="Papp T."/>
            <person name="Martin F.M."/>
            <person name="Miettinen O."/>
            <person name="Hibbett D.S."/>
            <person name="Nagy L.G."/>
        </authorList>
    </citation>
    <scope>NUCLEOTIDE SEQUENCE [LARGE SCALE GENOMIC DNA]</scope>
    <source>
        <strain evidence="1 2">CBS 166.37</strain>
    </source>
</reference>
<accession>A0A5C3LMK0</accession>
<gene>
    <name evidence="1" type="ORF">BDQ12DRAFT_564347</name>
</gene>
<dbReference type="EMBL" id="ML213647">
    <property type="protein sequence ID" value="TFK33513.1"/>
    <property type="molecule type" value="Genomic_DNA"/>
</dbReference>
<evidence type="ECO:0000313" key="2">
    <source>
        <dbReference type="Proteomes" id="UP000308652"/>
    </source>
</evidence>
<protein>
    <submittedName>
        <fullName evidence="1">Uncharacterized protein</fullName>
    </submittedName>
</protein>
<feature type="non-terminal residue" evidence="1">
    <location>
        <position position="1"/>
    </location>
</feature>
<dbReference type="OrthoDB" id="10063670at2759"/>
<keyword evidence="2" id="KW-1185">Reference proteome</keyword>
<name>A0A5C3LMK0_9AGAR</name>
<proteinExistence type="predicted"/>
<sequence>VPTAQAGLVAYGTCQTGCNALGVACYAAAGFTFSTVFPAAAPLTILACNAALGTRSSACVVLGLAPTP</sequence>